<dbReference type="GO" id="GO:0046872">
    <property type="term" value="F:metal ion binding"/>
    <property type="evidence" value="ECO:0007669"/>
    <property type="project" value="UniProtKB-KW"/>
</dbReference>
<dbReference type="Pfam" id="PF00211">
    <property type="entry name" value="Guanylate_cyc"/>
    <property type="match status" value="2"/>
</dbReference>
<dbReference type="Gene3D" id="3.30.70.1230">
    <property type="entry name" value="Nucleotide cyclase"/>
    <property type="match status" value="2"/>
</dbReference>
<protein>
    <recommendedName>
        <fullName evidence="3">adenylate cyclase</fullName>
        <ecNumber evidence="3">4.6.1.1</ecNumber>
    </recommendedName>
</protein>
<dbReference type="CDD" id="cd07302">
    <property type="entry name" value="CHD"/>
    <property type="match status" value="2"/>
</dbReference>
<keyword evidence="6" id="KW-0547">Nucleotide-binding</keyword>
<feature type="domain" description="Guanylate cyclase" evidence="14">
    <location>
        <begin position="314"/>
        <end position="446"/>
    </location>
</feature>
<proteinExistence type="predicted"/>
<evidence type="ECO:0000256" key="5">
    <source>
        <dbReference type="ARBA" id="ARBA00022723"/>
    </source>
</evidence>
<dbReference type="GO" id="GO:0035556">
    <property type="term" value="P:intracellular signal transduction"/>
    <property type="evidence" value="ECO:0007669"/>
    <property type="project" value="InterPro"/>
</dbReference>
<evidence type="ECO:0000259" key="14">
    <source>
        <dbReference type="PROSITE" id="PS50125"/>
    </source>
</evidence>
<dbReference type="RefSeq" id="XP_065723987.2">
    <property type="nucleotide sequence ID" value="XM_065867915.2"/>
</dbReference>
<dbReference type="GO" id="GO:0004016">
    <property type="term" value="F:adenylate cyclase activity"/>
    <property type="evidence" value="ECO:0007669"/>
    <property type="project" value="UniProtKB-EC"/>
</dbReference>
<dbReference type="SUPFAM" id="SSF55073">
    <property type="entry name" value="Nucleotide cyclase"/>
    <property type="match status" value="2"/>
</dbReference>
<feature type="domain" description="Guanylate cyclase" evidence="14">
    <location>
        <begin position="873"/>
        <end position="1041"/>
    </location>
</feature>
<evidence type="ECO:0000256" key="9">
    <source>
        <dbReference type="ARBA" id="ARBA00022989"/>
    </source>
</evidence>
<dbReference type="GO" id="GO:0009190">
    <property type="term" value="P:cyclic nucleotide biosynthetic process"/>
    <property type="evidence" value="ECO:0007669"/>
    <property type="project" value="InterPro"/>
</dbReference>
<dbReference type="InterPro" id="IPR001054">
    <property type="entry name" value="A/G_cyclase"/>
</dbReference>
<evidence type="ECO:0000256" key="3">
    <source>
        <dbReference type="ARBA" id="ARBA00012201"/>
    </source>
</evidence>
<dbReference type="AlphaFoldDB" id="A0AB40DMI3"/>
<keyword evidence="4 13" id="KW-0812">Transmembrane</keyword>
<feature type="transmembrane region" description="Helical" evidence="13">
    <location>
        <begin position="118"/>
        <end position="142"/>
    </location>
</feature>
<feature type="transmembrane region" description="Helical" evidence="13">
    <location>
        <begin position="677"/>
        <end position="700"/>
    </location>
</feature>
<feature type="transmembrane region" description="Helical" evidence="13">
    <location>
        <begin position="756"/>
        <end position="775"/>
    </location>
</feature>
<gene>
    <name evidence="16" type="primary">ACXA</name>
</gene>
<dbReference type="PANTHER" id="PTHR45627:SF23">
    <property type="entry name" value="AT30656P-RELATED"/>
    <property type="match status" value="1"/>
</dbReference>
<dbReference type="GeneID" id="108011980"/>
<keyword evidence="7" id="KW-0067">ATP-binding</keyword>
<organism evidence="15 16">
    <name type="scientific">Drosophila suzukii</name>
    <name type="common">Spotted-wing drosophila fruit fly</name>
    <dbReference type="NCBI Taxonomy" id="28584"/>
    <lineage>
        <taxon>Eukaryota</taxon>
        <taxon>Metazoa</taxon>
        <taxon>Ecdysozoa</taxon>
        <taxon>Arthropoda</taxon>
        <taxon>Hexapoda</taxon>
        <taxon>Insecta</taxon>
        <taxon>Pterygota</taxon>
        <taxon>Neoptera</taxon>
        <taxon>Endopterygota</taxon>
        <taxon>Diptera</taxon>
        <taxon>Brachycera</taxon>
        <taxon>Muscomorpha</taxon>
        <taxon>Ephydroidea</taxon>
        <taxon>Drosophilidae</taxon>
        <taxon>Drosophila</taxon>
        <taxon>Sophophora</taxon>
    </lineage>
</organism>
<keyword evidence="10 13" id="KW-0472">Membrane</keyword>
<dbReference type="GO" id="GO:0005886">
    <property type="term" value="C:plasma membrane"/>
    <property type="evidence" value="ECO:0007669"/>
    <property type="project" value="TreeGrafter"/>
</dbReference>
<evidence type="ECO:0000313" key="15">
    <source>
        <dbReference type="Proteomes" id="UP001652628"/>
    </source>
</evidence>
<feature type="transmembrane region" description="Helical" evidence="13">
    <location>
        <begin position="55"/>
        <end position="75"/>
    </location>
</feature>
<feature type="region of interest" description="Disordered" evidence="12">
    <location>
        <begin position="1098"/>
        <end position="1119"/>
    </location>
</feature>
<keyword evidence="8" id="KW-0460">Magnesium</keyword>
<feature type="transmembrane region" description="Helical" evidence="13">
    <location>
        <begin position="148"/>
        <end position="166"/>
    </location>
</feature>
<dbReference type="InterPro" id="IPR029787">
    <property type="entry name" value="Nucleotide_cyclase"/>
</dbReference>
<evidence type="ECO:0000256" key="7">
    <source>
        <dbReference type="ARBA" id="ARBA00022840"/>
    </source>
</evidence>
<dbReference type="GO" id="GO:0007189">
    <property type="term" value="P:adenylate cyclase-activating G protein-coupled receptor signaling pathway"/>
    <property type="evidence" value="ECO:0007669"/>
    <property type="project" value="TreeGrafter"/>
</dbReference>
<comment type="catalytic activity">
    <reaction evidence="1">
        <text>ATP = 3',5'-cyclic AMP + diphosphate</text>
        <dbReference type="Rhea" id="RHEA:15389"/>
        <dbReference type="ChEBI" id="CHEBI:30616"/>
        <dbReference type="ChEBI" id="CHEBI:33019"/>
        <dbReference type="ChEBI" id="CHEBI:58165"/>
        <dbReference type="EC" id="4.6.1.1"/>
    </reaction>
</comment>
<feature type="transmembrane region" description="Helical" evidence="13">
    <location>
        <begin position="87"/>
        <end position="106"/>
    </location>
</feature>
<evidence type="ECO:0000256" key="13">
    <source>
        <dbReference type="SAM" id="Phobius"/>
    </source>
</evidence>
<keyword evidence="11" id="KW-0456">Lyase</keyword>
<dbReference type="PROSITE" id="PS50125">
    <property type="entry name" value="GUANYLATE_CYCLASE_2"/>
    <property type="match status" value="2"/>
</dbReference>
<reference evidence="16" key="2">
    <citation type="submission" date="2025-08" db="UniProtKB">
        <authorList>
            <consortium name="RefSeq"/>
        </authorList>
    </citation>
    <scope>IDENTIFICATION</scope>
</reference>
<evidence type="ECO:0000256" key="6">
    <source>
        <dbReference type="ARBA" id="ARBA00022741"/>
    </source>
</evidence>
<name>A0AB40DMI3_DROSZ</name>
<evidence type="ECO:0000313" key="16">
    <source>
        <dbReference type="RefSeq" id="XP_065723987.2"/>
    </source>
</evidence>
<feature type="transmembrane region" description="Helical" evidence="13">
    <location>
        <begin position="599"/>
        <end position="619"/>
    </location>
</feature>
<dbReference type="EC" id="4.6.1.1" evidence="3"/>
<feature type="transmembrane region" description="Helical" evidence="13">
    <location>
        <begin position="727"/>
        <end position="747"/>
    </location>
</feature>
<reference evidence="15" key="1">
    <citation type="submission" date="2025-05" db="UniProtKB">
        <authorList>
            <consortium name="RefSeq"/>
        </authorList>
    </citation>
    <scope>NUCLEOTIDE SEQUENCE [LARGE SCALE GENOMIC DNA]</scope>
</reference>
<evidence type="ECO:0000256" key="8">
    <source>
        <dbReference type="ARBA" id="ARBA00022842"/>
    </source>
</evidence>
<comment type="subcellular location">
    <subcellularLocation>
        <location evidence="2">Membrane</location>
        <topology evidence="2">Multi-pass membrane protein</topology>
    </subcellularLocation>
</comment>
<keyword evidence="9 13" id="KW-1133">Transmembrane helix</keyword>
<evidence type="ECO:0000256" key="10">
    <source>
        <dbReference type="ARBA" id="ARBA00023136"/>
    </source>
</evidence>
<evidence type="ECO:0000256" key="1">
    <source>
        <dbReference type="ARBA" id="ARBA00001593"/>
    </source>
</evidence>
<sequence>MNNEKTHRTPFKERFKTCYLDYTDERLWEYSYLKARCKELNLEDEYKKYQVRLMISYLTVFYPLYILVVVGHQVVKWSCAEYTKFTYLDLIFEGTSLALVTGLMSINFFENFVTRHHWIMIVTSVLSAYIVAFSDIACNIFHYYQTQWPLNTSYDVFVLCMIYMFLPIPSITGAALLAFSVSLLYVVYFVHFLVTDPSDLAKHIHGFDVISVDVFHFLGFNMMGIFFRIMNETVVRASFLDRHQFIKEEIWLSHALRQESILLDSILPPQIAKPIQNSIKEKIMQSEAEFDRFQMGVPRRAENFMAIQIHPDVSILYADVVNYTHLTTTLTVEKLVKVLHDLYGRFDMAASSFEVQRIKFLGDCYYCVAGLTMGDPDHAKKAVSLGISMIANIQEVRSERALDIDMRIGVHSGSLLAGVIGQTKLQFDIWVTTSLGSDVEIANRLEATGKPGFVHVSGRTLSNLNVADYTIHPGTEMAQMDPVLQKHPMSTFLLSAVVNRASVRPVDVRPSYVDVDIKNLGPTRDTASLASMTDELREEFNKMPVGGLKYRSPCCQQNPNSSGEKSQHDVGMFCAAFKDSSLEWSYLHQPDFIFKSSMLLAWGIGGCLIFIQIACNRLVCVECIVLNAIAFSFLTSLLFIAWYKKLCWWQYGHNNNKKYSKLSCIVFQLLEKIQHSFLLRITIYIMLIVCYYIVIALILANCDQSQYELDLIESKLFHYEENQNTCFHPWAFTNMVALILGMSYTFARIPFALKTIIGCCEAVAYLLIVLFQYAFLFQHSATTTPYLRAEIAHCVRVCMMLVIMYAKERQAEFNTKMNYKLNLDLRNKQKAADVTNQSIIILLNNILPSHVVELYLNSVAKHELYYENYQMVSVMFAMLINFQMDLPSLRVLNDIITEFDKLLITYRKYYVVEKIKVVGCTYMAACGLDLNLASKIKRSVSIGSESFHSKMEEERSLLESIKEGSNHDEVAFIMTTFALDLMRVLFVCNKAYAGRPFDRALSTWEICIGISTGEIMAGVVGASQPHYDIWGNPVNMASRMESTGLPGHIQVTEESAEILEDFGVQCNYRGLTFVKGRGEIPTYFVGIDEDLNFISRKGSSKSPRRLPYTQDTDLFGKEV</sequence>
<feature type="transmembrane region" description="Helical" evidence="13">
    <location>
        <begin position="173"/>
        <end position="194"/>
    </location>
</feature>
<evidence type="ECO:0000256" key="12">
    <source>
        <dbReference type="SAM" id="MobiDB-lite"/>
    </source>
</evidence>
<dbReference type="Proteomes" id="UP001652628">
    <property type="component" value="Chromosome 2L"/>
</dbReference>
<keyword evidence="5" id="KW-0479">Metal-binding</keyword>
<evidence type="ECO:0000256" key="2">
    <source>
        <dbReference type="ARBA" id="ARBA00004141"/>
    </source>
</evidence>
<evidence type="ECO:0000256" key="4">
    <source>
        <dbReference type="ARBA" id="ARBA00022692"/>
    </source>
</evidence>
<keyword evidence="15" id="KW-1185">Reference proteome</keyword>
<feature type="transmembrane region" description="Helical" evidence="13">
    <location>
        <begin position="214"/>
        <end position="230"/>
    </location>
</feature>
<dbReference type="SMART" id="SM00044">
    <property type="entry name" value="CYCc"/>
    <property type="match status" value="2"/>
</dbReference>
<dbReference type="GO" id="GO:0005524">
    <property type="term" value="F:ATP binding"/>
    <property type="evidence" value="ECO:0007669"/>
    <property type="project" value="UniProtKB-KW"/>
</dbReference>
<dbReference type="PANTHER" id="PTHR45627">
    <property type="entry name" value="ADENYLATE CYCLASE TYPE 1"/>
    <property type="match status" value="1"/>
</dbReference>
<accession>A0AB40DMI3</accession>
<evidence type="ECO:0000256" key="11">
    <source>
        <dbReference type="ARBA" id="ARBA00023239"/>
    </source>
</evidence>
<feature type="transmembrane region" description="Helical" evidence="13">
    <location>
        <begin position="625"/>
        <end position="643"/>
    </location>
</feature>